<evidence type="ECO:0000313" key="9">
    <source>
        <dbReference type="EMBL" id="OGG03019.1"/>
    </source>
</evidence>
<protein>
    <submittedName>
        <fullName evidence="9">Hydrogenase accessory protein HypB</fullName>
    </submittedName>
</protein>
<dbReference type="GO" id="GO:0051604">
    <property type="term" value="P:protein maturation"/>
    <property type="evidence" value="ECO:0007669"/>
    <property type="project" value="InterPro"/>
</dbReference>
<dbReference type="GO" id="GO:0005525">
    <property type="term" value="F:GTP binding"/>
    <property type="evidence" value="ECO:0007669"/>
    <property type="project" value="UniProtKB-KW"/>
</dbReference>
<comment type="caution">
    <text evidence="9">The sequence shown here is derived from an EMBL/GenBank/DDBJ whole genome shotgun (WGS) entry which is preliminary data.</text>
</comment>
<dbReference type="PIRSF" id="PIRSF005624">
    <property type="entry name" value="Ni-bind_GTPase"/>
    <property type="match status" value="1"/>
</dbReference>
<evidence type="ECO:0000313" key="10">
    <source>
        <dbReference type="Proteomes" id="UP000179129"/>
    </source>
</evidence>
<dbReference type="Proteomes" id="UP000179129">
    <property type="component" value="Unassembled WGS sequence"/>
</dbReference>
<keyword evidence="7" id="KW-0342">GTP-binding</keyword>
<dbReference type="GO" id="GO:0016151">
    <property type="term" value="F:nickel cation binding"/>
    <property type="evidence" value="ECO:0007669"/>
    <property type="project" value="InterPro"/>
</dbReference>
<dbReference type="Pfam" id="PF02492">
    <property type="entry name" value="cobW"/>
    <property type="match status" value="1"/>
</dbReference>
<dbReference type="GO" id="GO:0008270">
    <property type="term" value="F:zinc ion binding"/>
    <property type="evidence" value="ECO:0007669"/>
    <property type="project" value="TreeGrafter"/>
</dbReference>
<dbReference type="InterPro" id="IPR027417">
    <property type="entry name" value="P-loop_NTPase"/>
</dbReference>
<evidence type="ECO:0000256" key="7">
    <source>
        <dbReference type="ARBA" id="ARBA00023134"/>
    </source>
</evidence>
<keyword evidence="3" id="KW-0479">Metal-binding</keyword>
<dbReference type="SUPFAM" id="SSF52540">
    <property type="entry name" value="P-loop containing nucleoside triphosphate hydrolases"/>
    <property type="match status" value="1"/>
</dbReference>
<dbReference type="InterPro" id="IPR004392">
    <property type="entry name" value="Hyd_mat_HypB"/>
</dbReference>
<dbReference type="PANTHER" id="PTHR30134:SF2">
    <property type="entry name" value="HYDROGENASE MATURATION FACTOR HYPB"/>
    <property type="match status" value="1"/>
</dbReference>
<reference evidence="9 10" key="1">
    <citation type="journal article" date="2016" name="Nat. Commun.">
        <title>Thousands of microbial genomes shed light on interconnected biogeochemical processes in an aquifer system.</title>
        <authorList>
            <person name="Anantharaman K."/>
            <person name="Brown C.T."/>
            <person name="Hug L.A."/>
            <person name="Sharon I."/>
            <person name="Castelle C.J."/>
            <person name="Probst A.J."/>
            <person name="Thomas B.C."/>
            <person name="Singh A."/>
            <person name="Wilkins M.J."/>
            <person name="Karaoz U."/>
            <person name="Brodie E.L."/>
            <person name="Williams K.H."/>
            <person name="Hubbard S.S."/>
            <person name="Banfield J.F."/>
        </authorList>
    </citation>
    <scope>NUCLEOTIDE SEQUENCE [LARGE SCALE GENOMIC DNA]</scope>
</reference>
<dbReference type="PANTHER" id="PTHR30134">
    <property type="entry name" value="HYDROGENASE PROTEIN ASSEMBLY PROTEIN, NICKEL CHAPERONE"/>
    <property type="match status" value="1"/>
</dbReference>
<keyword evidence="4" id="KW-0547">Nucleotide-binding</keyword>
<evidence type="ECO:0000256" key="2">
    <source>
        <dbReference type="ARBA" id="ARBA00022596"/>
    </source>
</evidence>
<evidence type="ECO:0000256" key="6">
    <source>
        <dbReference type="ARBA" id="ARBA00022833"/>
    </source>
</evidence>
<name>A0A1F5YS61_9BACT</name>
<dbReference type="Gene3D" id="3.40.50.300">
    <property type="entry name" value="P-loop containing nucleotide triphosphate hydrolases"/>
    <property type="match status" value="1"/>
</dbReference>
<accession>A0A1F5YS61</accession>
<dbReference type="NCBIfam" id="TIGR00073">
    <property type="entry name" value="hypB"/>
    <property type="match status" value="1"/>
</dbReference>
<dbReference type="GO" id="GO:0003924">
    <property type="term" value="F:GTPase activity"/>
    <property type="evidence" value="ECO:0007669"/>
    <property type="project" value="InterPro"/>
</dbReference>
<dbReference type="STRING" id="1817867.A3F83_05525"/>
<dbReference type="EMBL" id="MFIX01000163">
    <property type="protein sequence ID" value="OGG03019.1"/>
    <property type="molecule type" value="Genomic_DNA"/>
</dbReference>
<evidence type="ECO:0000256" key="5">
    <source>
        <dbReference type="ARBA" id="ARBA00022801"/>
    </source>
</evidence>
<feature type="domain" description="CobW/HypB/UreG nucleotide-binding" evidence="8">
    <location>
        <begin position="35"/>
        <end position="192"/>
    </location>
</feature>
<keyword evidence="6" id="KW-0862">Zinc</keyword>
<evidence type="ECO:0000256" key="4">
    <source>
        <dbReference type="ARBA" id="ARBA00022741"/>
    </source>
</evidence>
<evidence type="ECO:0000256" key="3">
    <source>
        <dbReference type="ARBA" id="ARBA00022723"/>
    </source>
</evidence>
<sequence length="229" mass="24988">MSTIEIKDKLLSKNDQNALANRNLFDRHGVWCVNLISAPGSGKTSLIESTADHLSGRLNLGVLVGDLETENDANRIAAHGVPVRQIITGGACHLNARTVGDFLVHFDLERLDALIIENVGNLVCPASYYLGEHDRVSLISTPEGDDKPLKYPGAIHTSDVMLITKTDLAPYTDFSIARCRENALKIESELTVMALSVRSGEGLDAWLEWFELHAGKKKKRAESTAAKGK</sequence>
<organism evidence="9 10">
    <name type="scientific">Candidatus Glassbacteria bacterium RIFCSPLOWO2_12_FULL_58_11</name>
    <dbReference type="NCBI Taxonomy" id="1817867"/>
    <lineage>
        <taxon>Bacteria</taxon>
        <taxon>Candidatus Glassiibacteriota</taxon>
    </lineage>
</organism>
<keyword evidence="5" id="KW-0378">Hydrolase</keyword>
<keyword evidence="2" id="KW-0533">Nickel</keyword>
<gene>
    <name evidence="9" type="ORF">A3F83_05525</name>
</gene>
<proteinExistence type="inferred from homology"/>
<evidence type="ECO:0000259" key="8">
    <source>
        <dbReference type="Pfam" id="PF02492"/>
    </source>
</evidence>
<comment type="similarity">
    <text evidence="1">Belongs to the SIMIBI class G3E GTPase family. HypB/HupM subfamily.</text>
</comment>
<dbReference type="InterPro" id="IPR003495">
    <property type="entry name" value="CobW/HypB/UreG_nucleotide-bd"/>
</dbReference>
<evidence type="ECO:0000256" key="1">
    <source>
        <dbReference type="ARBA" id="ARBA00006211"/>
    </source>
</evidence>
<dbReference type="CDD" id="cd05390">
    <property type="entry name" value="HypB"/>
    <property type="match status" value="1"/>
</dbReference>
<dbReference type="AlphaFoldDB" id="A0A1F5YS61"/>